<evidence type="ECO:0000256" key="2">
    <source>
        <dbReference type="SAM" id="MobiDB-lite"/>
    </source>
</evidence>
<feature type="compositionally biased region" description="Basic and acidic residues" evidence="2">
    <location>
        <begin position="280"/>
        <end position="290"/>
    </location>
</feature>
<feature type="region of interest" description="Disordered" evidence="2">
    <location>
        <begin position="86"/>
        <end position="108"/>
    </location>
</feature>
<feature type="compositionally biased region" description="Polar residues" evidence="2">
    <location>
        <begin position="416"/>
        <end position="425"/>
    </location>
</feature>
<feature type="region of interest" description="Disordered" evidence="2">
    <location>
        <begin position="280"/>
        <end position="313"/>
    </location>
</feature>
<gene>
    <name evidence="3" type="ORF">EGYM00163_LOCUS47014</name>
    <name evidence="4" type="ORF">EGYM00163_LOCUS47016</name>
    <name evidence="5" type="ORF">EGYM00163_LOCUS47019</name>
    <name evidence="6" type="ORF">EGYM00163_LOCUS47022</name>
    <name evidence="7" type="ORF">EGYM00163_LOCUS47023</name>
</gene>
<dbReference type="EMBL" id="HBJA01136687">
    <property type="protein sequence ID" value="CAE0835666.1"/>
    <property type="molecule type" value="Transcribed_RNA"/>
</dbReference>
<sequence length="425" mass="47119">MPDDHDDRKNMKKFLGATWCKTHGWCKHTSSSCKGISSNPRRKTARCWGCGSTDDRLHECPEVEEIPHCHNCDEDGHETWNCTKPKDRRRISQGARKARETSTTSRPREPVVIHDEDKPSIKISSSTGTLSDSAVDKMLTMLSDDMSFELSNCMNYCVIGGFENEHHAQKVMNDMRKIGGIDITKNGGPPPRKQHSTRTAGGTTRTMGKDHGAGMNEQETQKMNQLESDVTELKTDMAQVKLQNQQINTRLDDMSESMGKMESARQQDSTILAMLATHFKLEPPKNRDTDTSPPAPGATNTEASPPADQYNVDATPSQRCANAQAGTHPGLVLETPEKEIDVDMRDARGTKRTDPSPVQIDFTGAELTAGKRGWLHVPPRTGRNETTEWTALPVILTHQVGAKKWWGDDADDPWTSDRTSTSTPG</sequence>
<evidence type="ECO:0000313" key="6">
    <source>
        <dbReference type="EMBL" id="CAE0835672.1"/>
    </source>
</evidence>
<organism evidence="5">
    <name type="scientific">Eutreptiella gymnastica</name>
    <dbReference type="NCBI Taxonomy" id="73025"/>
    <lineage>
        <taxon>Eukaryota</taxon>
        <taxon>Discoba</taxon>
        <taxon>Euglenozoa</taxon>
        <taxon>Euglenida</taxon>
        <taxon>Spirocuta</taxon>
        <taxon>Euglenophyceae</taxon>
        <taxon>Eutreptiales</taxon>
        <taxon>Eutreptiaceae</taxon>
        <taxon>Eutreptiella</taxon>
    </lineage>
</organism>
<protein>
    <recommendedName>
        <fullName evidence="8">CCHC-type domain-containing protein</fullName>
    </recommendedName>
</protein>
<accession>A0A6T2JNP9</accession>
<feature type="region of interest" description="Disordered" evidence="2">
    <location>
        <begin position="405"/>
        <end position="425"/>
    </location>
</feature>
<dbReference type="EMBL" id="HBJA01136685">
    <property type="protein sequence ID" value="CAE0835664.1"/>
    <property type="molecule type" value="Transcribed_RNA"/>
</dbReference>
<evidence type="ECO:0000256" key="1">
    <source>
        <dbReference type="SAM" id="Coils"/>
    </source>
</evidence>
<dbReference type="EMBL" id="HBJA01136693">
    <property type="protein sequence ID" value="CAE0835672.1"/>
    <property type="molecule type" value="Transcribed_RNA"/>
</dbReference>
<dbReference type="Gene3D" id="1.20.5.190">
    <property type="match status" value="1"/>
</dbReference>
<evidence type="ECO:0000313" key="5">
    <source>
        <dbReference type="EMBL" id="CAE0835669.1"/>
    </source>
</evidence>
<dbReference type="AlphaFoldDB" id="A0A6T2JNP9"/>
<feature type="compositionally biased region" description="Low complexity" evidence="2">
    <location>
        <begin position="197"/>
        <end position="206"/>
    </location>
</feature>
<name>A0A6T2JNP9_9EUGL</name>
<feature type="region of interest" description="Disordered" evidence="2">
    <location>
        <begin position="182"/>
        <end position="214"/>
    </location>
</feature>
<reference evidence="5" key="1">
    <citation type="submission" date="2021-01" db="EMBL/GenBank/DDBJ databases">
        <authorList>
            <person name="Corre E."/>
            <person name="Pelletier E."/>
            <person name="Niang G."/>
            <person name="Scheremetjew M."/>
            <person name="Finn R."/>
            <person name="Kale V."/>
            <person name="Holt S."/>
            <person name="Cochrane G."/>
            <person name="Meng A."/>
            <person name="Brown T."/>
            <person name="Cohen L."/>
        </authorList>
    </citation>
    <scope>NUCLEOTIDE SEQUENCE</scope>
    <source>
        <strain evidence="5">CCMP1594</strain>
    </source>
</reference>
<dbReference type="EMBL" id="HBJA01136694">
    <property type="protein sequence ID" value="CAE0835673.1"/>
    <property type="molecule type" value="Transcribed_RNA"/>
</dbReference>
<keyword evidence="1" id="KW-0175">Coiled coil</keyword>
<feature type="coiled-coil region" evidence="1">
    <location>
        <begin position="216"/>
        <end position="257"/>
    </location>
</feature>
<evidence type="ECO:0008006" key="8">
    <source>
        <dbReference type="Google" id="ProtNLM"/>
    </source>
</evidence>
<evidence type="ECO:0000313" key="3">
    <source>
        <dbReference type="EMBL" id="CAE0835664.1"/>
    </source>
</evidence>
<evidence type="ECO:0000313" key="4">
    <source>
        <dbReference type="EMBL" id="CAE0835666.1"/>
    </source>
</evidence>
<evidence type="ECO:0000313" key="7">
    <source>
        <dbReference type="EMBL" id="CAE0835673.1"/>
    </source>
</evidence>
<dbReference type="EMBL" id="HBJA01136690">
    <property type="protein sequence ID" value="CAE0835669.1"/>
    <property type="molecule type" value="Transcribed_RNA"/>
</dbReference>
<proteinExistence type="predicted"/>